<feature type="binding site" evidence="12">
    <location>
        <position position="205"/>
    </location>
    <ligand>
        <name>Mg(2+)</name>
        <dbReference type="ChEBI" id="CHEBI:18420"/>
        <label>1</label>
    </ligand>
</feature>
<feature type="binding site" evidence="12">
    <location>
        <position position="219"/>
    </location>
    <ligand>
        <name>Mg(2+)</name>
        <dbReference type="ChEBI" id="CHEBI:18420"/>
        <label>1</label>
    </ligand>
</feature>
<dbReference type="NCBIfam" id="TIGR01484">
    <property type="entry name" value="HAD-SF-IIB"/>
    <property type="match status" value="1"/>
</dbReference>
<feature type="binding site" evidence="11">
    <location>
        <position position="132"/>
    </location>
    <ligand>
        <name>alpha-D-mannose 1-phosphate</name>
        <dbReference type="ChEBI" id="CHEBI:58409"/>
    </ligand>
</feature>
<proteinExistence type="inferred from homology"/>
<dbReference type="GO" id="GO:0009298">
    <property type="term" value="P:GDP-mannose biosynthetic process"/>
    <property type="evidence" value="ECO:0007669"/>
    <property type="project" value="UniProtKB-UniPathway"/>
</dbReference>
<evidence type="ECO:0000256" key="9">
    <source>
        <dbReference type="ARBA" id="ARBA00023235"/>
    </source>
</evidence>
<evidence type="ECO:0000313" key="14">
    <source>
        <dbReference type="EMBL" id="TNN15797.1"/>
    </source>
</evidence>
<dbReference type="SUPFAM" id="SSF56784">
    <property type="entry name" value="HAD-like"/>
    <property type="match status" value="1"/>
</dbReference>
<dbReference type="Pfam" id="PF03332">
    <property type="entry name" value="PMM"/>
    <property type="match status" value="1"/>
</dbReference>
<dbReference type="InterPro" id="IPR036412">
    <property type="entry name" value="HAD-like_sf"/>
</dbReference>
<dbReference type="STRING" id="6182.A0A4Z2DH45"/>
<evidence type="ECO:0000256" key="4">
    <source>
        <dbReference type="ARBA" id="ARBA00011738"/>
    </source>
</evidence>
<comment type="pathway">
    <text evidence="2 13">Nucleotide-sugar biosynthesis; GDP-alpha-D-mannose biosynthesis; alpha-D-mannose 1-phosphate from D-fructose 6-phosphate: step 2/2.</text>
</comment>
<evidence type="ECO:0000256" key="13">
    <source>
        <dbReference type="RuleBase" id="RU361118"/>
    </source>
</evidence>
<feature type="binding site" evidence="12">
    <location>
        <position position="10"/>
    </location>
    <ligand>
        <name>Mg(2+)</name>
        <dbReference type="ChEBI" id="CHEBI:18420"/>
        <label>1</label>
    </ligand>
</feature>
<evidence type="ECO:0000256" key="8">
    <source>
        <dbReference type="ARBA" id="ARBA00022842"/>
    </source>
</evidence>
<evidence type="ECO:0000256" key="3">
    <source>
        <dbReference type="ARBA" id="ARBA00009736"/>
    </source>
</evidence>
<feature type="binding site" evidence="12">
    <location>
        <position position="217"/>
    </location>
    <ligand>
        <name>Mg(2+)</name>
        <dbReference type="ChEBI" id="CHEBI:18420"/>
        <label>1</label>
    </ligand>
</feature>
<feature type="binding site" evidence="11">
    <location>
        <position position="121"/>
    </location>
    <ligand>
        <name>alpha-D-mannose 1-phosphate</name>
        <dbReference type="ChEBI" id="CHEBI:58409"/>
    </ligand>
</feature>
<keyword evidence="6 13" id="KW-0963">Cytoplasm</keyword>
<evidence type="ECO:0000256" key="5">
    <source>
        <dbReference type="ARBA" id="ARBA00012730"/>
    </source>
</evidence>
<dbReference type="Proteomes" id="UP000311919">
    <property type="component" value="Unassembled WGS sequence"/>
</dbReference>
<dbReference type="GO" id="GO:0006013">
    <property type="term" value="P:mannose metabolic process"/>
    <property type="evidence" value="ECO:0007669"/>
    <property type="project" value="TreeGrafter"/>
</dbReference>
<dbReference type="Gene3D" id="3.30.1240.20">
    <property type="match status" value="1"/>
</dbReference>
<dbReference type="InterPro" id="IPR043169">
    <property type="entry name" value="PMM_cap"/>
</dbReference>
<dbReference type="PANTHER" id="PTHR10466:SF0">
    <property type="entry name" value="PHOSPHOMANNOMUTASE"/>
    <property type="match status" value="1"/>
</dbReference>
<dbReference type="GO" id="GO:0006487">
    <property type="term" value="P:protein N-linked glycosylation"/>
    <property type="evidence" value="ECO:0007669"/>
    <property type="project" value="TreeGrafter"/>
</dbReference>
<gene>
    <name evidence="14" type="ORF">EWB00_001070</name>
</gene>
<keyword evidence="15" id="KW-1185">Reference proteome</keyword>
<organism evidence="14 15">
    <name type="scientific">Schistosoma japonicum</name>
    <name type="common">Blood fluke</name>
    <dbReference type="NCBI Taxonomy" id="6182"/>
    <lineage>
        <taxon>Eukaryota</taxon>
        <taxon>Metazoa</taxon>
        <taxon>Spiralia</taxon>
        <taxon>Lophotrochozoa</taxon>
        <taxon>Platyhelminthes</taxon>
        <taxon>Trematoda</taxon>
        <taxon>Digenea</taxon>
        <taxon>Strigeidida</taxon>
        <taxon>Schistosomatoidea</taxon>
        <taxon>Schistosomatidae</taxon>
        <taxon>Schistosoma</taxon>
    </lineage>
</organism>
<dbReference type="Gene3D" id="3.40.50.1000">
    <property type="entry name" value="HAD superfamily/HAD-like"/>
    <property type="match status" value="1"/>
</dbReference>
<comment type="subunit">
    <text evidence="4 13">Homodimer.</text>
</comment>
<sequence>MSKKVICLFDVDGTLTKPRNTITDHMLQFLIKLSSYVPLAVVSGSDFQKVSSQISPSAAEKFPFIFSENGLVVHSYGEKISSTNIVEHVGEDILQRLINFCLQYMSNLWLPRKRGNFIEFRDGLINICPVGRSCTQEERDEFADYDAKHKIRENFVAKMRSEFHSSPLQFAIGGQISIDVFPKGWDKRYCLNFLKDYDTIHFFGDKTEEGGNDYEIFSDPRTIGHKVKSPEDTEAQLKSLFPECC</sequence>
<dbReference type="SFLD" id="SFLDF00445">
    <property type="entry name" value="alpha-phosphomannomutase"/>
    <property type="match status" value="1"/>
</dbReference>
<feature type="binding site" evidence="12">
    <location>
        <position position="222"/>
    </location>
    <ligand>
        <name>Mg(2+)</name>
        <dbReference type="ChEBI" id="CHEBI:18420"/>
        <label>1</label>
    </ligand>
</feature>
<dbReference type="GO" id="GO:0046872">
    <property type="term" value="F:metal ion binding"/>
    <property type="evidence" value="ECO:0007669"/>
    <property type="project" value="UniProtKB-KW"/>
</dbReference>
<feature type="binding site" evidence="11">
    <location>
        <position position="177"/>
    </location>
    <ligand>
        <name>alpha-D-mannose 1-phosphate</name>
        <dbReference type="ChEBI" id="CHEBI:58409"/>
    </ligand>
</feature>
<dbReference type="OrthoDB" id="10264771at2759"/>
<dbReference type="EMBL" id="SKCS01000142">
    <property type="protein sequence ID" value="TNN15797.1"/>
    <property type="molecule type" value="Genomic_DNA"/>
</dbReference>
<name>A0A4Z2DH45_SCHJA</name>
<comment type="catalytic activity">
    <reaction evidence="13">
        <text>alpha-D-mannose 1-phosphate = D-mannose 6-phosphate</text>
        <dbReference type="Rhea" id="RHEA:11140"/>
        <dbReference type="ChEBI" id="CHEBI:58409"/>
        <dbReference type="ChEBI" id="CHEBI:58735"/>
        <dbReference type="EC" id="5.4.2.8"/>
    </reaction>
</comment>
<dbReference type="PANTHER" id="PTHR10466">
    <property type="entry name" value="PHOSPHOMANNOMUTASE"/>
    <property type="match status" value="1"/>
</dbReference>
<protein>
    <recommendedName>
        <fullName evidence="5 13">Phosphomannomutase</fullName>
        <ecNumber evidence="5 13">5.4.2.8</ecNumber>
    </recommendedName>
</protein>
<evidence type="ECO:0000313" key="15">
    <source>
        <dbReference type="Proteomes" id="UP000311919"/>
    </source>
</evidence>
<feature type="binding site" evidence="11">
    <location>
        <position position="179"/>
    </location>
    <ligand>
        <name>alpha-D-mannose 1-phosphate</name>
        <dbReference type="ChEBI" id="CHEBI:58409"/>
    </ligand>
</feature>
<evidence type="ECO:0000256" key="12">
    <source>
        <dbReference type="PIRSR" id="PIRSR605002-3"/>
    </source>
</evidence>
<dbReference type="GO" id="GO:0004615">
    <property type="term" value="F:phosphomannomutase activity"/>
    <property type="evidence" value="ECO:0007669"/>
    <property type="project" value="UniProtKB-EC"/>
</dbReference>
<dbReference type="InterPro" id="IPR006379">
    <property type="entry name" value="HAD-SF_hydro_IIB"/>
</dbReference>
<accession>A0A4Z2DH45</accession>
<dbReference type="FunFam" id="3.30.1240.20:FF:000001">
    <property type="entry name" value="Phosphomannomutase"/>
    <property type="match status" value="1"/>
</dbReference>
<comment type="subcellular location">
    <subcellularLocation>
        <location evidence="1 13">Cytoplasm</location>
    </subcellularLocation>
</comment>
<dbReference type="SFLD" id="SFLDS00003">
    <property type="entry name" value="Haloacid_Dehalogenase"/>
    <property type="match status" value="1"/>
</dbReference>
<evidence type="ECO:0000256" key="2">
    <source>
        <dbReference type="ARBA" id="ARBA00004699"/>
    </source>
</evidence>
<feature type="binding site" evidence="11">
    <location>
        <position position="139"/>
    </location>
    <ligand>
        <name>alpha-D-mannose 1-phosphate</name>
        <dbReference type="ChEBI" id="CHEBI:58409"/>
    </ligand>
</feature>
<feature type="binding site" evidence="12">
    <location>
        <position position="12"/>
    </location>
    <ligand>
        <name>Mg(2+)</name>
        <dbReference type="ChEBI" id="CHEBI:18420"/>
        <label>1</label>
    </ligand>
</feature>
<reference evidence="14 15" key="1">
    <citation type="submission" date="2019-03" db="EMBL/GenBank/DDBJ databases">
        <title>An improved genome assembly of the fluke Schistosoma japonicum.</title>
        <authorList>
            <person name="Hu W."/>
            <person name="Luo F."/>
            <person name="Yin M."/>
            <person name="Mo X."/>
            <person name="Sun C."/>
            <person name="Wu Q."/>
            <person name="Zhu B."/>
            <person name="Xiang M."/>
            <person name="Wang J."/>
            <person name="Wang Y."/>
            <person name="Zhang T."/>
            <person name="Xu B."/>
            <person name="Zheng H."/>
            <person name="Feng Z."/>
        </authorList>
    </citation>
    <scope>NUCLEOTIDE SEQUENCE [LARGE SCALE GENOMIC DNA]</scope>
    <source>
        <strain evidence="14">HuSjv2</strain>
        <tissue evidence="14">Worms</tissue>
    </source>
</reference>
<keyword evidence="9 13" id="KW-0413">Isomerase</keyword>
<comment type="similarity">
    <text evidence="3 13">Belongs to the eukaryotic PMM family.</text>
</comment>
<keyword evidence="7 12" id="KW-0479">Metal-binding</keyword>
<dbReference type="SFLD" id="SFLDG01140">
    <property type="entry name" value="C2.B:_Phosphomannomutase_and_P"/>
    <property type="match status" value="1"/>
</dbReference>
<dbReference type="AlphaFoldDB" id="A0A4Z2DH45"/>
<feature type="binding site" evidence="11">
    <location>
        <position position="19"/>
    </location>
    <ligand>
        <name>alpha-D-mannose 1-phosphate</name>
        <dbReference type="ChEBI" id="CHEBI:58409"/>
    </ligand>
</feature>
<evidence type="ECO:0000256" key="11">
    <source>
        <dbReference type="PIRSR" id="PIRSR605002-2"/>
    </source>
</evidence>
<feature type="active site" description="Proton donor/acceptor" evidence="10">
    <location>
        <position position="12"/>
    </location>
</feature>
<dbReference type="CDD" id="cd02585">
    <property type="entry name" value="HAD_PMM"/>
    <property type="match status" value="1"/>
</dbReference>
<evidence type="ECO:0000256" key="1">
    <source>
        <dbReference type="ARBA" id="ARBA00004496"/>
    </source>
</evidence>
<keyword evidence="8 12" id="KW-0460">Magnesium</keyword>
<comment type="caution">
    <text evidence="14">The sequence shown here is derived from an EMBL/GenBank/DDBJ whole genome shotgun (WGS) entry which is preliminary data.</text>
</comment>
<dbReference type="InterPro" id="IPR005002">
    <property type="entry name" value="PMM"/>
</dbReference>
<evidence type="ECO:0000256" key="7">
    <source>
        <dbReference type="ARBA" id="ARBA00022723"/>
    </source>
</evidence>
<dbReference type="SFLD" id="SFLDG01143">
    <property type="entry name" value="C2.B.3:_Phosphomannomutase_Lik"/>
    <property type="match status" value="1"/>
</dbReference>
<comment type="cofactor">
    <cofactor evidence="12">
        <name>Mg(2+)</name>
        <dbReference type="ChEBI" id="CHEBI:18420"/>
    </cofactor>
</comment>
<dbReference type="UniPathway" id="UPA00126">
    <property type="reaction ID" value="UER00424"/>
</dbReference>
<dbReference type="EC" id="5.4.2.8" evidence="5 13"/>
<dbReference type="InterPro" id="IPR023214">
    <property type="entry name" value="HAD_sf"/>
</dbReference>
<comment type="function">
    <text evidence="13">Involved in the synthesis of the GDP-mannose and dolichol-phosphate-mannose required for a number of critical mannosyl transfer reactions.</text>
</comment>
<dbReference type="GO" id="GO:0005829">
    <property type="term" value="C:cytosol"/>
    <property type="evidence" value="ECO:0007669"/>
    <property type="project" value="TreeGrafter"/>
</dbReference>
<feature type="active site" description="Nucleophile" evidence="10">
    <location>
        <position position="10"/>
    </location>
</feature>
<evidence type="ECO:0000256" key="10">
    <source>
        <dbReference type="PIRSR" id="PIRSR605002-1"/>
    </source>
</evidence>
<evidence type="ECO:0000256" key="6">
    <source>
        <dbReference type="ARBA" id="ARBA00022490"/>
    </source>
</evidence>